<evidence type="ECO:0000256" key="3">
    <source>
        <dbReference type="ARBA" id="ARBA00022475"/>
    </source>
</evidence>
<keyword evidence="6 9" id="KW-1133">Transmembrane helix</keyword>
<accession>A6DQX6</accession>
<keyword evidence="2" id="KW-0813">Transport</keyword>
<evidence type="ECO:0000256" key="4">
    <source>
        <dbReference type="ARBA" id="ARBA00022519"/>
    </source>
</evidence>
<evidence type="ECO:0000259" key="10">
    <source>
        <dbReference type="Pfam" id="PF04290"/>
    </source>
</evidence>
<sequence>MIAFIVKGKSFLVKILELMLIFSVGALVLDVVWGVFTRYVMGEQAKWTEELARFLLVWVSLLGGALAFGTKGHLGVDYFVGKLHCDARKLMTLISHFVVLLFSVSIFLYGGSYIVAESLKLEQMTPALGWKMGYVYLALPISGFFMLLFTLENIYETMVTPAEQLHEADGEELN</sequence>
<gene>
    <name evidence="11" type="ORF">LNTAR_19552</name>
</gene>
<evidence type="ECO:0000256" key="5">
    <source>
        <dbReference type="ARBA" id="ARBA00022692"/>
    </source>
</evidence>
<dbReference type="STRING" id="313628.LNTAR_19552"/>
<dbReference type="GO" id="GO:0022857">
    <property type="term" value="F:transmembrane transporter activity"/>
    <property type="evidence" value="ECO:0007669"/>
    <property type="project" value="TreeGrafter"/>
</dbReference>
<keyword evidence="5 9" id="KW-0812">Transmembrane</keyword>
<dbReference type="GO" id="GO:0016301">
    <property type="term" value="F:kinase activity"/>
    <property type="evidence" value="ECO:0007669"/>
    <property type="project" value="UniProtKB-KW"/>
</dbReference>
<dbReference type="EMBL" id="ABCK01000021">
    <property type="protein sequence ID" value="EDM26026.1"/>
    <property type="molecule type" value="Genomic_DNA"/>
</dbReference>
<dbReference type="Pfam" id="PF04290">
    <property type="entry name" value="DctQ"/>
    <property type="match status" value="1"/>
</dbReference>
<dbReference type="Proteomes" id="UP000004947">
    <property type="component" value="Unassembled WGS sequence"/>
</dbReference>
<keyword evidence="11" id="KW-0808">Transferase</keyword>
<dbReference type="eggNOG" id="COG3090">
    <property type="taxonomic scope" value="Bacteria"/>
</dbReference>
<evidence type="ECO:0000313" key="12">
    <source>
        <dbReference type="Proteomes" id="UP000004947"/>
    </source>
</evidence>
<name>A6DQX6_9BACT</name>
<keyword evidence="3" id="KW-1003">Cell membrane</keyword>
<organism evidence="11 12">
    <name type="scientific">Lentisphaera araneosa HTCC2155</name>
    <dbReference type="NCBI Taxonomy" id="313628"/>
    <lineage>
        <taxon>Bacteria</taxon>
        <taxon>Pseudomonadati</taxon>
        <taxon>Lentisphaerota</taxon>
        <taxon>Lentisphaeria</taxon>
        <taxon>Lentisphaerales</taxon>
        <taxon>Lentisphaeraceae</taxon>
        <taxon>Lentisphaera</taxon>
    </lineage>
</organism>
<keyword evidence="12" id="KW-1185">Reference proteome</keyword>
<evidence type="ECO:0000256" key="7">
    <source>
        <dbReference type="ARBA" id="ARBA00023136"/>
    </source>
</evidence>
<feature type="transmembrane region" description="Helical" evidence="9">
    <location>
        <begin position="51"/>
        <end position="69"/>
    </location>
</feature>
<evidence type="ECO:0000256" key="2">
    <source>
        <dbReference type="ARBA" id="ARBA00022448"/>
    </source>
</evidence>
<comment type="subcellular location">
    <subcellularLocation>
        <location evidence="1">Cell inner membrane</location>
        <topology evidence="1">Multi-pass membrane protein</topology>
    </subcellularLocation>
</comment>
<feature type="transmembrane region" description="Helical" evidence="9">
    <location>
        <begin position="134"/>
        <end position="151"/>
    </location>
</feature>
<feature type="transmembrane region" description="Helical" evidence="9">
    <location>
        <begin position="12"/>
        <end position="36"/>
    </location>
</feature>
<dbReference type="GO" id="GO:0015740">
    <property type="term" value="P:C4-dicarboxylate transport"/>
    <property type="evidence" value="ECO:0007669"/>
    <property type="project" value="TreeGrafter"/>
</dbReference>
<proteinExistence type="inferred from homology"/>
<keyword evidence="11" id="KW-0418">Kinase</keyword>
<evidence type="ECO:0000256" key="8">
    <source>
        <dbReference type="ARBA" id="ARBA00038436"/>
    </source>
</evidence>
<dbReference type="PANTHER" id="PTHR35011:SF2">
    <property type="entry name" value="2,3-DIKETO-L-GULONATE TRAP TRANSPORTER SMALL PERMEASE PROTEIN YIAM"/>
    <property type="match status" value="1"/>
</dbReference>
<evidence type="ECO:0000256" key="9">
    <source>
        <dbReference type="SAM" id="Phobius"/>
    </source>
</evidence>
<comment type="similarity">
    <text evidence="8">Belongs to the TRAP transporter small permease family.</text>
</comment>
<reference evidence="11 12" key="1">
    <citation type="journal article" date="2010" name="J. Bacteriol.">
        <title>Genome sequence of Lentisphaera araneosa HTCC2155T, the type species of the order Lentisphaerales in the phylum Lentisphaerae.</title>
        <authorList>
            <person name="Thrash J.C."/>
            <person name="Cho J.C."/>
            <person name="Vergin K.L."/>
            <person name="Morris R.M."/>
            <person name="Giovannoni S.J."/>
        </authorList>
    </citation>
    <scope>NUCLEOTIDE SEQUENCE [LARGE SCALE GENOMIC DNA]</scope>
    <source>
        <strain evidence="11 12">HTCC2155</strain>
    </source>
</reference>
<dbReference type="InterPro" id="IPR007387">
    <property type="entry name" value="TRAP_DctQ"/>
</dbReference>
<feature type="transmembrane region" description="Helical" evidence="9">
    <location>
        <begin position="90"/>
        <end position="114"/>
    </location>
</feature>
<dbReference type="AlphaFoldDB" id="A6DQX6"/>
<dbReference type="OrthoDB" id="2085311at2"/>
<protein>
    <submittedName>
        <fullName evidence="11">Aspartate kinase, monofunctional class</fullName>
    </submittedName>
</protein>
<evidence type="ECO:0000313" key="11">
    <source>
        <dbReference type="EMBL" id="EDM26026.1"/>
    </source>
</evidence>
<evidence type="ECO:0000256" key="1">
    <source>
        <dbReference type="ARBA" id="ARBA00004429"/>
    </source>
</evidence>
<keyword evidence="7 9" id="KW-0472">Membrane</keyword>
<dbReference type="InterPro" id="IPR055348">
    <property type="entry name" value="DctQ"/>
</dbReference>
<keyword evidence="4" id="KW-0997">Cell inner membrane</keyword>
<evidence type="ECO:0000256" key="6">
    <source>
        <dbReference type="ARBA" id="ARBA00022989"/>
    </source>
</evidence>
<dbReference type="PANTHER" id="PTHR35011">
    <property type="entry name" value="2,3-DIKETO-L-GULONATE TRAP TRANSPORTER SMALL PERMEASE PROTEIN YIAM"/>
    <property type="match status" value="1"/>
</dbReference>
<dbReference type="RefSeq" id="WP_007280249.1">
    <property type="nucleotide sequence ID" value="NZ_ABCK01000021.1"/>
</dbReference>
<feature type="domain" description="Tripartite ATP-independent periplasmic transporters DctQ component" evidence="10">
    <location>
        <begin position="28"/>
        <end position="157"/>
    </location>
</feature>
<comment type="caution">
    <text evidence="11">The sequence shown here is derived from an EMBL/GenBank/DDBJ whole genome shotgun (WGS) entry which is preliminary data.</text>
</comment>
<dbReference type="GO" id="GO:0005886">
    <property type="term" value="C:plasma membrane"/>
    <property type="evidence" value="ECO:0007669"/>
    <property type="project" value="UniProtKB-SubCell"/>
</dbReference>